<keyword evidence="2" id="KW-0472">Membrane</keyword>
<sequence length="421" mass="48103">MKSKQKDKDYMKAVRFYEEGELEKALKKCDESISNNLRNAATLNLKGLILYLKGDLEGAKAQWKINSEHNDDSLAKHYIHDSKSDIKRAQYYKVGESYLKQLRIEEAIAELEKCTESDFNSIKVNLALSICYLRKGDYARSSVYATKVLNVDRNNIGAKNIAKELKDVGGIKLEVSKRNIWAKGLLFTVATVIIVGSIVAGARIYLNSKNTSSESSETLVEKNQDTDNAQEENIDDKNETKEKGETKTENLVDFSVLESSVNNKDYEAIYNNIKNVNGNDLKGRDKTIYYKGIEILKNEGANFFYRKGSELYNKKALNEAKSEFSKGYEYGNGNYIYPHIVFFKAATDEELGNIDDAISGYEEFYNKFKNETYMEETTYKLALLYKERDIDKSIAFAREIREKYPSSMYNNKAISNLLDTK</sequence>
<proteinExistence type="predicted"/>
<reference evidence="3 4" key="1">
    <citation type="submission" date="2020-08" db="EMBL/GenBank/DDBJ databases">
        <title>A Genomic Blueprint of the Chicken Gut Microbiome.</title>
        <authorList>
            <person name="Gilroy R."/>
            <person name="Ravi A."/>
            <person name="Getino M."/>
            <person name="Pursley I."/>
            <person name="Horton D.L."/>
            <person name="Alikhan N.-F."/>
            <person name="Baker D."/>
            <person name="Gharbi K."/>
            <person name="Hall N."/>
            <person name="Watson M."/>
            <person name="Adriaenssens E.M."/>
            <person name="Foster-Nyarko E."/>
            <person name="Jarju S."/>
            <person name="Secka A."/>
            <person name="Antonio M."/>
            <person name="Oren A."/>
            <person name="Chaudhuri R."/>
            <person name="La Ragione R.M."/>
            <person name="Hildebrand F."/>
            <person name="Pallen M.J."/>
        </authorList>
    </citation>
    <scope>NUCLEOTIDE SEQUENCE [LARGE SCALE GENOMIC DNA]</scope>
    <source>
        <strain evidence="3 4">Sa3CVN1</strain>
    </source>
</reference>
<protein>
    <submittedName>
        <fullName evidence="3">Tetratricopeptide repeat protein</fullName>
    </submittedName>
</protein>
<dbReference type="EMBL" id="JACSRA010000042">
    <property type="protein sequence ID" value="MBD7913277.1"/>
    <property type="molecule type" value="Genomic_DNA"/>
</dbReference>
<comment type="caution">
    <text evidence="3">The sequence shown here is derived from an EMBL/GenBank/DDBJ whole genome shotgun (WGS) entry which is preliminary data.</text>
</comment>
<organism evidence="3 4">
    <name type="scientific">Clostridium cibarium</name>
    <dbReference type="NCBI Taxonomy" id="2762247"/>
    <lineage>
        <taxon>Bacteria</taxon>
        <taxon>Bacillati</taxon>
        <taxon>Bacillota</taxon>
        <taxon>Clostridia</taxon>
        <taxon>Eubacteriales</taxon>
        <taxon>Clostridiaceae</taxon>
        <taxon>Clostridium</taxon>
    </lineage>
</organism>
<evidence type="ECO:0000313" key="3">
    <source>
        <dbReference type="EMBL" id="MBD7913277.1"/>
    </source>
</evidence>
<feature type="transmembrane region" description="Helical" evidence="2">
    <location>
        <begin position="185"/>
        <end position="206"/>
    </location>
</feature>
<keyword evidence="4" id="KW-1185">Reference proteome</keyword>
<keyword evidence="2" id="KW-0812">Transmembrane</keyword>
<name>A0ABR8PYN8_9CLOT</name>
<dbReference type="RefSeq" id="WP_191770166.1">
    <property type="nucleotide sequence ID" value="NZ_JACSRA010000042.1"/>
</dbReference>
<keyword evidence="2" id="KW-1133">Transmembrane helix</keyword>
<evidence type="ECO:0000256" key="1">
    <source>
        <dbReference type="SAM" id="MobiDB-lite"/>
    </source>
</evidence>
<feature type="compositionally biased region" description="Basic and acidic residues" evidence="1">
    <location>
        <begin position="235"/>
        <end position="246"/>
    </location>
</feature>
<dbReference type="Pfam" id="PF13174">
    <property type="entry name" value="TPR_6"/>
    <property type="match status" value="1"/>
</dbReference>
<dbReference type="Gene3D" id="1.25.40.10">
    <property type="entry name" value="Tetratricopeptide repeat domain"/>
    <property type="match status" value="3"/>
</dbReference>
<evidence type="ECO:0000256" key="2">
    <source>
        <dbReference type="SAM" id="Phobius"/>
    </source>
</evidence>
<dbReference type="SMART" id="SM00028">
    <property type="entry name" value="TPR"/>
    <property type="match status" value="4"/>
</dbReference>
<gene>
    <name evidence="3" type="ORF">H9661_18140</name>
</gene>
<feature type="region of interest" description="Disordered" evidence="1">
    <location>
        <begin position="215"/>
        <end position="246"/>
    </location>
</feature>
<accession>A0ABR8PYN8</accession>
<dbReference type="InterPro" id="IPR011990">
    <property type="entry name" value="TPR-like_helical_dom_sf"/>
</dbReference>
<dbReference type="SUPFAM" id="SSF48452">
    <property type="entry name" value="TPR-like"/>
    <property type="match status" value="2"/>
</dbReference>
<dbReference type="Proteomes" id="UP000627781">
    <property type="component" value="Unassembled WGS sequence"/>
</dbReference>
<evidence type="ECO:0000313" key="4">
    <source>
        <dbReference type="Proteomes" id="UP000627781"/>
    </source>
</evidence>
<dbReference type="InterPro" id="IPR019734">
    <property type="entry name" value="TPR_rpt"/>
</dbReference>